<comment type="caution">
    <text evidence="1">The sequence shown here is derived from an EMBL/GenBank/DDBJ whole genome shotgun (WGS) entry which is preliminary data.</text>
</comment>
<gene>
    <name evidence="1" type="ORF">LPJ66_003786</name>
</gene>
<dbReference type="EMBL" id="JANBPG010000406">
    <property type="protein sequence ID" value="KAJ1896782.1"/>
    <property type="molecule type" value="Genomic_DNA"/>
</dbReference>
<keyword evidence="2" id="KW-1185">Reference proteome</keyword>
<evidence type="ECO:0000313" key="1">
    <source>
        <dbReference type="EMBL" id="KAJ1896782.1"/>
    </source>
</evidence>
<sequence>MAALFRAWTSLASERPLLTLTITNGALGGIGDLLAQHIESRNAHHRFRWDHRRTLRFIAWGSLCAPLFHKWYLFLNRKIPLPLQLAGKTSFAMAVGKRVSMDQLIYAPLGIAGFFVVNFGFVPVLYRVPFNQAGHQPDTLLGLEDHK</sequence>
<evidence type="ECO:0000313" key="2">
    <source>
        <dbReference type="Proteomes" id="UP001150581"/>
    </source>
</evidence>
<accession>A0ACC1IMJ3</accession>
<dbReference type="Proteomes" id="UP001150581">
    <property type="component" value="Unassembled WGS sequence"/>
</dbReference>
<name>A0ACC1IMJ3_9FUNG</name>
<proteinExistence type="predicted"/>
<protein>
    <submittedName>
        <fullName evidence="1">Uncharacterized protein</fullName>
    </submittedName>
</protein>
<organism evidence="1 2">
    <name type="scientific">Kickxella alabastrina</name>
    <dbReference type="NCBI Taxonomy" id="61397"/>
    <lineage>
        <taxon>Eukaryota</taxon>
        <taxon>Fungi</taxon>
        <taxon>Fungi incertae sedis</taxon>
        <taxon>Zoopagomycota</taxon>
        <taxon>Kickxellomycotina</taxon>
        <taxon>Kickxellomycetes</taxon>
        <taxon>Kickxellales</taxon>
        <taxon>Kickxellaceae</taxon>
        <taxon>Kickxella</taxon>
    </lineage>
</organism>
<reference evidence="1" key="1">
    <citation type="submission" date="2022-07" db="EMBL/GenBank/DDBJ databases">
        <title>Phylogenomic reconstructions and comparative analyses of Kickxellomycotina fungi.</title>
        <authorList>
            <person name="Reynolds N.K."/>
            <person name="Stajich J.E."/>
            <person name="Barry K."/>
            <person name="Grigoriev I.V."/>
            <person name="Crous P."/>
            <person name="Smith M.E."/>
        </authorList>
    </citation>
    <scope>NUCLEOTIDE SEQUENCE</scope>
    <source>
        <strain evidence="1">Benny 63K</strain>
    </source>
</reference>